<dbReference type="Proteomes" id="UP000324585">
    <property type="component" value="Unassembled WGS sequence"/>
</dbReference>
<protein>
    <recommendedName>
        <fullName evidence="4">RAD51 interacting motif domain-containing protein</fullName>
    </recommendedName>
</protein>
<keyword evidence="3" id="KW-1185">Reference proteome</keyword>
<feature type="region of interest" description="Disordered" evidence="1">
    <location>
        <begin position="51"/>
        <end position="128"/>
    </location>
</feature>
<sequence length="412" mass="41934">MKSSGSGSHSLTRFGEQACEVVLTLSSTAESSQASSENALCLNALRIKKTKSAPPVGVDSANAPSEENQGTHVGDAHSQPSRSRRSSGRSASQTTSFHRAQAQEQLDLEEAIRKSLEQQPEPNQQQTCIVEEKRLLTEAEHQPEVLLGGVEASQPSEDCLPKDNTPACVHSASKTALEVDASEPAESIVRDRIANMSGDSGAEFDTGGLATRRPRRAAAKVAAKRKTRQDSSSGSEPPSDDGSASDAGSGKVDKDDDTASQPDSFSPSGSDESSDGDASFGSASGGESKPGKAKGKGRAAASKGAPGKSAMAKKRAPVKSKAAESAPAAKRGRTTNSEGAKNGSSGSPASAGKPQGSLGKGKPKLGLGRGVVRPCLPASSGSGVKSMSGTSPAGPPRIRAGLSKSALIKPLL</sequence>
<feature type="compositionally biased region" description="Polar residues" evidence="1">
    <location>
        <begin position="117"/>
        <end position="128"/>
    </location>
</feature>
<feature type="compositionally biased region" description="Basic residues" evidence="1">
    <location>
        <begin position="212"/>
        <end position="227"/>
    </location>
</feature>
<organism evidence="2 3">
    <name type="scientific">Porphyridium purpureum</name>
    <name type="common">Red alga</name>
    <name type="synonym">Porphyridium cruentum</name>
    <dbReference type="NCBI Taxonomy" id="35688"/>
    <lineage>
        <taxon>Eukaryota</taxon>
        <taxon>Rhodophyta</taxon>
        <taxon>Bangiophyceae</taxon>
        <taxon>Porphyridiales</taxon>
        <taxon>Porphyridiaceae</taxon>
        <taxon>Porphyridium</taxon>
    </lineage>
</organism>
<accession>A0A5J4YU01</accession>
<dbReference type="AlphaFoldDB" id="A0A5J4YU01"/>
<feature type="compositionally biased region" description="Polar residues" evidence="1">
    <location>
        <begin position="62"/>
        <end position="71"/>
    </location>
</feature>
<dbReference type="EMBL" id="VRMN01000004">
    <property type="protein sequence ID" value="KAA8494715.1"/>
    <property type="molecule type" value="Genomic_DNA"/>
</dbReference>
<feature type="compositionally biased region" description="Low complexity" evidence="1">
    <location>
        <begin position="298"/>
        <end position="310"/>
    </location>
</feature>
<proteinExistence type="predicted"/>
<feature type="compositionally biased region" description="Low complexity" evidence="1">
    <location>
        <begin position="262"/>
        <end position="287"/>
    </location>
</feature>
<reference evidence="3" key="1">
    <citation type="journal article" date="2019" name="Nat. Commun.">
        <title>Expansion of phycobilisome linker gene families in mesophilic red algae.</title>
        <authorList>
            <person name="Lee J."/>
            <person name="Kim D."/>
            <person name="Bhattacharya D."/>
            <person name="Yoon H.S."/>
        </authorList>
    </citation>
    <scope>NUCLEOTIDE SEQUENCE [LARGE SCALE GENOMIC DNA]</scope>
    <source>
        <strain evidence="3">CCMP 1328</strain>
    </source>
</reference>
<feature type="compositionally biased region" description="Low complexity" evidence="1">
    <location>
        <begin position="339"/>
        <end position="357"/>
    </location>
</feature>
<feature type="compositionally biased region" description="Polar residues" evidence="1">
    <location>
        <begin position="379"/>
        <end position="391"/>
    </location>
</feature>
<name>A0A5J4YU01_PORPP</name>
<feature type="region of interest" description="Disordered" evidence="1">
    <location>
        <begin position="192"/>
        <end position="412"/>
    </location>
</feature>
<evidence type="ECO:0000313" key="3">
    <source>
        <dbReference type="Proteomes" id="UP000324585"/>
    </source>
</evidence>
<evidence type="ECO:0000313" key="2">
    <source>
        <dbReference type="EMBL" id="KAA8494715.1"/>
    </source>
</evidence>
<gene>
    <name evidence="2" type="ORF">FVE85_2956</name>
</gene>
<feature type="compositionally biased region" description="Low complexity" evidence="1">
    <location>
        <begin position="319"/>
        <end position="329"/>
    </location>
</feature>
<evidence type="ECO:0008006" key="4">
    <source>
        <dbReference type="Google" id="ProtNLM"/>
    </source>
</evidence>
<comment type="caution">
    <text evidence="2">The sequence shown here is derived from an EMBL/GenBank/DDBJ whole genome shotgun (WGS) entry which is preliminary data.</text>
</comment>
<evidence type="ECO:0000256" key="1">
    <source>
        <dbReference type="SAM" id="MobiDB-lite"/>
    </source>
</evidence>
<feature type="compositionally biased region" description="Low complexity" evidence="1">
    <location>
        <begin position="230"/>
        <end position="250"/>
    </location>
</feature>